<dbReference type="EMBL" id="CP035033">
    <property type="protein sequence ID" value="QAB15424.1"/>
    <property type="molecule type" value="Genomic_DNA"/>
</dbReference>
<dbReference type="KEGG" id="htr:EPV75_06990"/>
<keyword evidence="1" id="KW-0732">Signal</keyword>
<dbReference type="RefSeq" id="WP_128384915.1">
    <property type="nucleotide sequence ID" value="NZ_CP035033.1"/>
</dbReference>
<sequence length="285" mass="32122">MKIRLSALVVTLALLLSSWAMAADMLSHKFKVGETVLVGFPSNNIKDDAYIIGIVRKITLKGDYQIAVRDFVEGHDYGLSCVPIAVDSAGNETGQSGWELWDNTKQLTSQGLEYIVPADKVVKLAKGKLNFIDRYNVYITYSRWKSNVPVMSIDRLQSAEAEAAYADIPGIIPAFKVAELDRASYFDPKNGRPYWPHESVPHLTKLLDHIIEVLDQNPKLNQLWRAKQRDWPAIESNMKTYFLVDAIDKSVKDADNLLAEDDVKKADPEAVKKLKKQLRYLGQDV</sequence>
<organism evidence="2 3">
    <name type="scientific">Hydrogenovibrio thermophilus</name>
    <dbReference type="NCBI Taxonomy" id="265883"/>
    <lineage>
        <taxon>Bacteria</taxon>
        <taxon>Pseudomonadati</taxon>
        <taxon>Pseudomonadota</taxon>
        <taxon>Gammaproteobacteria</taxon>
        <taxon>Thiotrichales</taxon>
        <taxon>Piscirickettsiaceae</taxon>
        <taxon>Hydrogenovibrio</taxon>
    </lineage>
</organism>
<dbReference type="Proteomes" id="UP000285478">
    <property type="component" value="Chromosome"/>
</dbReference>
<gene>
    <name evidence="2" type="ORF">EPV75_06990</name>
</gene>
<feature type="signal peptide" evidence="1">
    <location>
        <begin position="1"/>
        <end position="22"/>
    </location>
</feature>
<proteinExistence type="predicted"/>
<feature type="chain" id="PRO_5019422651" evidence="1">
    <location>
        <begin position="23"/>
        <end position="285"/>
    </location>
</feature>
<accession>A0A410H3C9</accession>
<dbReference type="AlphaFoldDB" id="A0A410H3C9"/>
<evidence type="ECO:0000256" key="1">
    <source>
        <dbReference type="SAM" id="SignalP"/>
    </source>
</evidence>
<evidence type="ECO:0000313" key="3">
    <source>
        <dbReference type="Proteomes" id="UP000285478"/>
    </source>
</evidence>
<evidence type="ECO:0000313" key="2">
    <source>
        <dbReference type="EMBL" id="QAB15424.1"/>
    </source>
</evidence>
<protein>
    <submittedName>
        <fullName evidence="2">Uncharacterized protein</fullName>
    </submittedName>
</protein>
<keyword evidence="3" id="KW-1185">Reference proteome</keyword>
<reference evidence="2 3" key="1">
    <citation type="journal article" date="2018" name="Environ. Microbiol.">
        <title>Genomes of ubiquitous marine and hypersaline Hydrogenovibrio, Thiomicrorhabdus and Thiomicrospira spp. encode a diversity of mechanisms to sustain chemolithoautotrophy in heterogeneous environments.</title>
        <authorList>
            <person name="Scott K.M."/>
            <person name="Williams J."/>
            <person name="Porter C.M.B."/>
            <person name="Russel S."/>
            <person name="Harmer T.L."/>
            <person name="Paul J.H."/>
            <person name="Antonen K.M."/>
            <person name="Bridges M.K."/>
            <person name="Camper G.J."/>
            <person name="Campla C.K."/>
            <person name="Casella L.G."/>
            <person name="Chase E."/>
            <person name="Conrad J.W."/>
            <person name="Cruz M.C."/>
            <person name="Dunlap D.S."/>
            <person name="Duran L."/>
            <person name="Fahsbender E.M."/>
            <person name="Goldsmith D.B."/>
            <person name="Keeley R.F."/>
            <person name="Kondoff M.R."/>
            <person name="Kussy B.I."/>
            <person name="Lane M.K."/>
            <person name="Lawler S."/>
            <person name="Leigh B.A."/>
            <person name="Lewis C."/>
            <person name="Lostal L.M."/>
            <person name="Marking D."/>
            <person name="Mancera P.A."/>
            <person name="McClenthan E.C."/>
            <person name="McIntyre E.A."/>
            <person name="Mine J.A."/>
            <person name="Modi S."/>
            <person name="Moore B.D."/>
            <person name="Morgan W.A."/>
            <person name="Nelson K.M."/>
            <person name="Nguyen K.N."/>
            <person name="Ogburn N."/>
            <person name="Parrino D.G."/>
            <person name="Pedapudi A.D."/>
            <person name="Pelham R.P."/>
            <person name="Preece A.M."/>
            <person name="Rampersad E.A."/>
            <person name="Richardson J.C."/>
            <person name="Rodgers C.M."/>
            <person name="Schaffer B.L."/>
            <person name="Sheridan N.E."/>
            <person name="Solone M.R."/>
            <person name="Staley Z.R."/>
            <person name="Tabuchi M."/>
            <person name="Waide R.J."/>
            <person name="Wanjugi P.W."/>
            <person name="Young S."/>
            <person name="Clum A."/>
            <person name="Daum C."/>
            <person name="Huntemann M."/>
            <person name="Ivanova N."/>
            <person name="Kyrpides N."/>
            <person name="Mikhailova N."/>
            <person name="Palaniappan K."/>
            <person name="Pillay M."/>
            <person name="Reddy T.B.K."/>
            <person name="Shapiro N."/>
            <person name="Stamatis D."/>
            <person name="Varghese N."/>
            <person name="Woyke T."/>
            <person name="Boden R."/>
            <person name="Freyermuth S.K."/>
            <person name="Kerfeld C.A."/>
        </authorList>
    </citation>
    <scope>NUCLEOTIDE SEQUENCE [LARGE SCALE GENOMIC DNA]</scope>
    <source>
        <strain evidence="2 3">JR-2</strain>
    </source>
</reference>
<name>A0A410H3C9_9GAMM</name>